<dbReference type="Gene3D" id="3.40.50.2300">
    <property type="match status" value="2"/>
</dbReference>
<gene>
    <name evidence="5" type="ORF">GCM10008096_01970</name>
</gene>
<name>A0ABQ3GAD5_9MICC</name>
<dbReference type="PROSITE" id="PS00356">
    <property type="entry name" value="HTH_LACI_1"/>
    <property type="match status" value="1"/>
</dbReference>
<comment type="caution">
    <text evidence="5">The sequence shown here is derived from an EMBL/GenBank/DDBJ whole genome shotgun (WGS) entry which is preliminary data.</text>
</comment>
<feature type="domain" description="HTH lacI-type" evidence="4">
    <location>
        <begin position="13"/>
        <end position="67"/>
    </location>
</feature>
<proteinExistence type="predicted"/>
<dbReference type="PANTHER" id="PTHR30146">
    <property type="entry name" value="LACI-RELATED TRANSCRIPTIONAL REPRESSOR"/>
    <property type="match status" value="1"/>
</dbReference>
<keyword evidence="3" id="KW-0804">Transcription</keyword>
<dbReference type="RefSeq" id="WP_189348236.1">
    <property type="nucleotide sequence ID" value="NZ_BMXK01000001.1"/>
</dbReference>
<evidence type="ECO:0000256" key="3">
    <source>
        <dbReference type="ARBA" id="ARBA00023163"/>
    </source>
</evidence>
<dbReference type="InterPro" id="IPR046335">
    <property type="entry name" value="LacI/GalR-like_sensor"/>
</dbReference>
<dbReference type="PROSITE" id="PS50932">
    <property type="entry name" value="HTH_LACI_2"/>
    <property type="match status" value="1"/>
</dbReference>
<sequence length="356" mass="37799">MPHITPGAGAKRATMKDVAALAGVSPKTVSNVLTGSAGVREPTRRVVEEAMQSLGYVPNLSARGLRNGRTGVIGFALPDLATAFSATLTHAIVQVAHERGLAVLVEETAADPTREHQLVARAREHSIDGLILNPVRLEDSVVEYLEHLPPVVLIGEVEQYKTDRVFVESRAAARQMTEHLIERGARRIAVIGGSQGVRPGLATSGLRLRGYLEALEGAGIEPDPGLQISVRQWTIEAGAAAVRELHAAGEAFDALLCFTDSMALGALHALHELGLQVPRDVLVAGFDDVEHARYAVPGLTTVGFDHVAYVTAALDLLQRRIDGRDLAAQAVPVPHRLIVRDSTSASPAGVGDSSRN</sequence>
<reference evidence="6" key="1">
    <citation type="journal article" date="2019" name="Int. J. Syst. Evol. Microbiol.">
        <title>The Global Catalogue of Microorganisms (GCM) 10K type strain sequencing project: providing services to taxonomists for standard genome sequencing and annotation.</title>
        <authorList>
            <consortium name="The Broad Institute Genomics Platform"/>
            <consortium name="The Broad Institute Genome Sequencing Center for Infectious Disease"/>
            <person name="Wu L."/>
            <person name="Ma J."/>
        </authorList>
    </citation>
    <scope>NUCLEOTIDE SEQUENCE [LARGE SCALE GENOMIC DNA]</scope>
    <source>
        <strain evidence="6">KCTC 19466</strain>
    </source>
</reference>
<dbReference type="Pfam" id="PF00356">
    <property type="entry name" value="LacI"/>
    <property type="match status" value="1"/>
</dbReference>
<dbReference type="InterPro" id="IPR028082">
    <property type="entry name" value="Peripla_BP_I"/>
</dbReference>
<dbReference type="CDD" id="cd06267">
    <property type="entry name" value="PBP1_LacI_sugar_binding-like"/>
    <property type="match status" value="1"/>
</dbReference>
<keyword evidence="6" id="KW-1185">Reference proteome</keyword>
<accession>A0ABQ3GAD5</accession>
<keyword evidence="2" id="KW-0238">DNA-binding</keyword>
<dbReference type="SUPFAM" id="SSF53822">
    <property type="entry name" value="Periplasmic binding protein-like I"/>
    <property type="match status" value="1"/>
</dbReference>
<dbReference type="SUPFAM" id="SSF47413">
    <property type="entry name" value="lambda repressor-like DNA-binding domains"/>
    <property type="match status" value="1"/>
</dbReference>
<dbReference type="PANTHER" id="PTHR30146:SF109">
    <property type="entry name" value="HTH-TYPE TRANSCRIPTIONAL REGULATOR GALS"/>
    <property type="match status" value="1"/>
</dbReference>
<evidence type="ECO:0000256" key="2">
    <source>
        <dbReference type="ARBA" id="ARBA00023125"/>
    </source>
</evidence>
<dbReference type="InterPro" id="IPR010982">
    <property type="entry name" value="Lambda_DNA-bd_dom_sf"/>
</dbReference>
<keyword evidence="1" id="KW-0805">Transcription regulation</keyword>
<organism evidence="5 6">
    <name type="scientific">Zhihengliuella salsuginis</name>
    <dbReference type="NCBI Taxonomy" id="578222"/>
    <lineage>
        <taxon>Bacteria</taxon>
        <taxon>Bacillati</taxon>
        <taxon>Actinomycetota</taxon>
        <taxon>Actinomycetes</taxon>
        <taxon>Micrococcales</taxon>
        <taxon>Micrococcaceae</taxon>
        <taxon>Zhihengliuella</taxon>
    </lineage>
</organism>
<dbReference type="Proteomes" id="UP000642819">
    <property type="component" value="Unassembled WGS sequence"/>
</dbReference>
<dbReference type="EMBL" id="BMXK01000001">
    <property type="protein sequence ID" value="GHC99616.1"/>
    <property type="molecule type" value="Genomic_DNA"/>
</dbReference>
<evidence type="ECO:0000256" key="1">
    <source>
        <dbReference type="ARBA" id="ARBA00023015"/>
    </source>
</evidence>
<evidence type="ECO:0000313" key="5">
    <source>
        <dbReference type="EMBL" id="GHC99616.1"/>
    </source>
</evidence>
<dbReference type="InterPro" id="IPR000843">
    <property type="entry name" value="HTH_LacI"/>
</dbReference>
<dbReference type="CDD" id="cd01392">
    <property type="entry name" value="HTH_LacI"/>
    <property type="match status" value="1"/>
</dbReference>
<protein>
    <submittedName>
        <fullName evidence="5">LacI family transcriptional regulator</fullName>
    </submittedName>
</protein>
<evidence type="ECO:0000313" key="6">
    <source>
        <dbReference type="Proteomes" id="UP000642819"/>
    </source>
</evidence>
<dbReference type="Pfam" id="PF13377">
    <property type="entry name" value="Peripla_BP_3"/>
    <property type="match status" value="1"/>
</dbReference>
<evidence type="ECO:0000259" key="4">
    <source>
        <dbReference type="PROSITE" id="PS50932"/>
    </source>
</evidence>
<dbReference type="SMART" id="SM00354">
    <property type="entry name" value="HTH_LACI"/>
    <property type="match status" value="1"/>
</dbReference>
<dbReference type="Gene3D" id="1.10.260.40">
    <property type="entry name" value="lambda repressor-like DNA-binding domains"/>
    <property type="match status" value="1"/>
</dbReference>